<dbReference type="OMA" id="FTDFGRP"/>
<feature type="compositionally biased region" description="Pro residues" evidence="7">
    <location>
        <begin position="291"/>
        <end position="303"/>
    </location>
</feature>
<gene>
    <name evidence="9" type="primary">DMRTB1</name>
</gene>
<keyword evidence="3 6" id="KW-0862">Zinc</keyword>
<evidence type="ECO:0000313" key="9">
    <source>
        <dbReference type="Ensembl" id="ENSCJAP00000077291.2"/>
    </source>
</evidence>
<keyword evidence="10" id="KW-1185">Reference proteome</keyword>
<comment type="similarity">
    <text evidence="1">Belongs to the DMRT family.</text>
</comment>
<dbReference type="InterPro" id="IPR001275">
    <property type="entry name" value="DM_DNA-bd"/>
</dbReference>
<evidence type="ECO:0000256" key="7">
    <source>
        <dbReference type="SAM" id="MobiDB-lite"/>
    </source>
</evidence>
<dbReference type="GO" id="GO:0000978">
    <property type="term" value="F:RNA polymerase II cis-regulatory region sequence-specific DNA binding"/>
    <property type="evidence" value="ECO:0007669"/>
    <property type="project" value="TreeGrafter"/>
</dbReference>
<dbReference type="AlphaFoldDB" id="A0A5F4WHX5"/>
<dbReference type="Ensembl" id="ENSCJAT00000110290.2">
    <property type="protein sequence ID" value="ENSCJAP00000077291.2"/>
    <property type="gene ID" value="ENSCJAG00000004682.5"/>
</dbReference>
<evidence type="ECO:0000256" key="4">
    <source>
        <dbReference type="ARBA" id="ARBA00023125"/>
    </source>
</evidence>
<feature type="compositionally biased region" description="Pro residues" evidence="7">
    <location>
        <begin position="260"/>
        <end position="280"/>
    </location>
</feature>
<keyword evidence="2 6" id="KW-0479">Metal-binding</keyword>
<protein>
    <submittedName>
        <fullName evidence="9">DMRT like family B with proline rich C-terminal 1</fullName>
    </submittedName>
</protein>
<feature type="domain" description="DM" evidence="8">
    <location>
        <begin position="11"/>
        <end position="58"/>
    </location>
</feature>
<comment type="subcellular location">
    <subcellularLocation>
        <location evidence="6">Nucleus</location>
    </subcellularLocation>
</comment>
<reference evidence="9" key="2">
    <citation type="submission" date="2025-08" db="UniProtKB">
        <authorList>
            <consortium name="Ensembl"/>
        </authorList>
    </citation>
    <scope>IDENTIFICATION</scope>
</reference>
<dbReference type="GO" id="GO:0000981">
    <property type="term" value="F:DNA-binding transcription factor activity, RNA polymerase II-specific"/>
    <property type="evidence" value="ECO:0007669"/>
    <property type="project" value="TreeGrafter"/>
</dbReference>
<dbReference type="InterPro" id="IPR036407">
    <property type="entry name" value="DM_DNA-bd_sf"/>
</dbReference>
<dbReference type="GO" id="GO:0046872">
    <property type="term" value="F:metal ion binding"/>
    <property type="evidence" value="ECO:0007669"/>
    <property type="project" value="UniProtKB-KW"/>
</dbReference>
<dbReference type="FunFam" id="4.10.1040.10:FF:000001">
    <property type="entry name" value="doublesex- and mab-3-related transcription factor 1"/>
    <property type="match status" value="1"/>
</dbReference>
<dbReference type="GeneTree" id="ENSGT00940000161912"/>
<feature type="compositionally biased region" description="Basic and acidic residues" evidence="7">
    <location>
        <begin position="312"/>
        <end position="323"/>
    </location>
</feature>
<dbReference type="PANTHER" id="PTHR12322:SF66">
    <property type="entry name" value="DOUBLESEX- AND MAB-3-RELATED TRANSCRIPTION FACTOR B1"/>
    <property type="match status" value="1"/>
</dbReference>
<dbReference type="SUPFAM" id="SSF82927">
    <property type="entry name" value="Cysteine-rich DNA binding domain, (DM domain)"/>
    <property type="match status" value="1"/>
</dbReference>
<dbReference type="Pfam" id="PF00751">
    <property type="entry name" value="DM"/>
    <property type="match status" value="1"/>
</dbReference>
<dbReference type="Gene3D" id="4.10.1040.10">
    <property type="entry name" value="DM DNA-binding domain"/>
    <property type="match status" value="1"/>
</dbReference>
<evidence type="ECO:0000256" key="1">
    <source>
        <dbReference type="ARBA" id="ARBA00006834"/>
    </source>
</evidence>
<dbReference type="PANTHER" id="PTHR12322">
    <property type="entry name" value="DOUBLESEX AND MAB-3 RELATED TRANSCRIPTION FACTOR DMRT"/>
    <property type="match status" value="1"/>
</dbReference>
<dbReference type="PROSITE" id="PS50809">
    <property type="entry name" value="DM_2"/>
    <property type="match status" value="1"/>
</dbReference>
<dbReference type="GO" id="GO:0007548">
    <property type="term" value="P:sex differentiation"/>
    <property type="evidence" value="ECO:0007669"/>
    <property type="project" value="TreeGrafter"/>
</dbReference>
<accession>A0A5F4WHX5</accession>
<organism evidence="9 10">
    <name type="scientific">Callithrix jacchus</name>
    <name type="common">White-tufted-ear marmoset</name>
    <name type="synonym">Simia Jacchus</name>
    <dbReference type="NCBI Taxonomy" id="9483"/>
    <lineage>
        <taxon>Eukaryota</taxon>
        <taxon>Metazoa</taxon>
        <taxon>Chordata</taxon>
        <taxon>Craniata</taxon>
        <taxon>Vertebrata</taxon>
        <taxon>Euteleostomi</taxon>
        <taxon>Mammalia</taxon>
        <taxon>Eutheria</taxon>
        <taxon>Euarchontoglires</taxon>
        <taxon>Primates</taxon>
        <taxon>Haplorrhini</taxon>
        <taxon>Platyrrhini</taxon>
        <taxon>Cebidae</taxon>
        <taxon>Callitrichinae</taxon>
        <taxon>Callithrix</taxon>
        <taxon>Callithrix</taxon>
    </lineage>
</organism>
<evidence type="ECO:0000256" key="2">
    <source>
        <dbReference type="ARBA" id="ARBA00022723"/>
    </source>
</evidence>
<feature type="region of interest" description="Disordered" evidence="7">
    <location>
        <begin position="65"/>
        <end position="131"/>
    </location>
</feature>
<dbReference type="InParanoid" id="A0A5F4WHX5"/>
<feature type="region of interest" description="Disordered" evidence="7">
    <location>
        <begin position="239"/>
        <end position="336"/>
    </location>
</feature>
<proteinExistence type="inferred from homology"/>
<evidence type="ECO:0000256" key="5">
    <source>
        <dbReference type="ARBA" id="ARBA00023242"/>
    </source>
</evidence>
<dbReference type="GO" id="GO:0007281">
    <property type="term" value="P:germ cell development"/>
    <property type="evidence" value="ECO:0007669"/>
    <property type="project" value="TreeGrafter"/>
</dbReference>
<reference evidence="9" key="1">
    <citation type="submission" date="2009-03" db="EMBL/GenBank/DDBJ databases">
        <authorList>
            <person name="Warren W."/>
            <person name="Ye L."/>
            <person name="Minx P."/>
            <person name="Worley K."/>
            <person name="Gibbs R."/>
            <person name="Wilson R.K."/>
        </authorList>
    </citation>
    <scope>NUCLEOTIDE SEQUENCE [LARGE SCALE GENOMIC DNA]</scope>
</reference>
<keyword evidence="5 6" id="KW-0539">Nucleus</keyword>
<sequence>MADKMLRTPKCSRCRNHGFLVPVKGHAGKCRWKQCLCEKCYLISERQKIMAAQKVLKRQAAEEEQEAAQGVQGPEQASGAASATPSPIRVPGLRPLPPGTPSGDAESGPEGRAAASVFERPPEGRSPGPSAFRPVLRGHGHVRPSEQAAAAMPSPAGPPFGEETTGRGCPGLLDLRRPLRPVSSPPFTNFGRHLSIHPDRALGPEYPGGSSMHAYCPFPPGYPDAPPGVPLQQGFRHVSHSQYQGGGLASEPVGDFQPSYYPPPPPLPPLPPLPPQPQFLPPGYLSALHFLPPPPPPPPPPPSSFSLTVLIDPDKENTDDQHAEMPPGPTPAQEAPSISTFCCLSLEDHRYQHSSSSRWLEPAARTRVVDSRFCSVLPSCCVSHVFQATAPCPSFNGLY</sequence>
<dbReference type="InterPro" id="IPR026607">
    <property type="entry name" value="DMRT"/>
</dbReference>
<evidence type="ECO:0000313" key="10">
    <source>
        <dbReference type="Proteomes" id="UP000008225"/>
    </source>
</evidence>
<evidence type="ECO:0000259" key="8">
    <source>
        <dbReference type="PROSITE" id="PS50809"/>
    </source>
</evidence>
<feature type="DNA-binding region" description="DM" evidence="6">
    <location>
        <begin position="11"/>
        <end position="58"/>
    </location>
</feature>
<dbReference type="GO" id="GO:0005634">
    <property type="term" value="C:nucleus"/>
    <property type="evidence" value="ECO:0007669"/>
    <property type="project" value="UniProtKB-SubCell"/>
</dbReference>
<evidence type="ECO:0000256" key="3">
    <source>
        <dbReference type="ARBA" id="ARBA00022833"/>
    </source>
</evidence>
<name>A0A5F4WHX5_CALJA</name>
<keyword evidence="4 6" id="KW-0238">DNA-binding</keyword>
<dbReference type="SMART" id="SM00301">
    <property type="entry name" value="DM"/>
    <property type="match status" value="1"/>
</dbReference>
<dbReference type="PROSITE" id="PS40000">
    <property type="entry name" value="DM_1"/>
    <property type="match status" value="1"/>
</dbReference>
<feature type="compositionally biased region" description="Low complexity" evidence="7">
    <location>
        <begin position="67"/>
        <end position="77"/>
    </location>
</feature>
<dbReference type="STRING" id="9483.ENSCJAP00000077291"/>
<evidence type="ECO:0000256" key="6">
    <source>
        <dbReference type="PROSITE-ProRule" id="PRU00070"/>
    </source>
</evidence>
<dbReference type="Bgee" id="ENSCJAG00000004682">
    <property type="expression patterns" value="Expressed in testis and 2 other cell types or tissues"/>
</dbReference>
<dbReference type="Proteomes" id="UP000008225">
    <property type="component" value="Chromosome 7"/>
</dbReference>
<reference evidence="9" key="3">
    <citation type="submission" date="2025-09" db="UniProtKB">
        <authorList>
            <consortium name="Ensembl"/>
        </authorList>
    </citation>
    <scope>IDENTIFICATION</scope>
</reference>